<dbReference type="EMBL" id="JAGPNK010000003">
    <property type="protein sequence ID" value="KAH7324579.1"/>
    <property type="molecule type" value="Genomic_DNA"/>
</dbReference>
<proteinExistence type="predicted"/>
<gene>
    <name evidence="2" type="ORF">B0I35DRAFT_458291</name>
</gene>
<organism evidence="2 3">
    <name type="scientific">Stachybotrys elegans</name>
    <dbReference type="NCBI Taxonomy" id="80388"/>
    <lineage>
        <taxon>Eukaryota</taxon>
        <taxon>Fungi</taxon>
        <taxon>Dikarya</taxon>
        <taxon>Ascomycota</taxon>
        <taxon>Pezizomycotina</taxon>
        <taxon>Sordariomycetes</taxon>
        <taxon>Hypocreomycetidae</taxon>
        <taxon>Hypocreales</taxon>
        <taxon>Stachybotryaceae</taxon>
        <taxon>Stachybotrys</taxon>
    </lineage>
</organism>
<evidence type="ECO:0000313" key="2">
    <source>
        <dbReference type="EMBL" id="KAH7324579.1"/>
    </source>
</evidence>
<evidence type="ECO:0000313" key="3">
    <source>
        <dbReference type="Proteomes" id="UP000813444"/>
    </source>
</evidence>
<reference evidence="2" key="1">
    <citation type="journal article" date="2021" name="Nat. Commun.">
        <title>Genetic determinants of endophytism in the Arabidopsis root mycobiome.</title>
        <authorList>
            <person name="Mesny F."/>
            <person name="Miyauchi S."/>
            <person name="Thiergart T."/>
            <person name="Pickel B."/>
            <person name="Atanasova L."/>
            <person name="Karlsson M."/>
            <person name="Huettel B."/>
            <person name="Barry K.W."/>
            <person name="Haridas S."/>
            <person name="Chen C."/>
            <person name="Bauer D."/>
            <person name="Andreopoulos W."/>
            <person name="Pangilinan J."/>
            <person name="LaButti K."/>
            <person name="Riley R."/>
            <person name="Lipzen A."/>
            <person name="Clum A."/>
            <person name="Drula E."/>
            <person name="Henrissat B."/>
            <person name="Kohler A."/>
            <person name="Grigoriev I.V."/>
            <person name="Martin F.M."/>
            <person name="Hacquard S."/>
        </authorList>
    </citation>
    <scope>NUCLEOTIDE SEQUENCE</scope>
    <source>
        <strain evidence="2">MPI-CAGE-CH-0235</strain>
    </source>
</reference>
<feature type="chain" id="PRO_5035442132" evidence="1">
    <location>
        <begin position="21"/>
        <end position="126"/>
    </location>
</feature>
<dbReference type="OrthoDB" id="2910287at2759"/>
<keyword evidence="3" id="KW-1185">Reference proteome</keyword>
<feature type="signal peptide" evidence="1">
    <location>
        <begin position="1"/>
        <end position="20"/>
    </location>
</feature>
<dbReference type="AlphaFoldDB" id="A0A8K0STL7"/>
<keyword evidence="1" id="KW-0732">Signal</keyword>
<comment type="caution">
    <text evidence="2">The sequence shown here is derived from an EMBL/GenBank/DDBJ whole genome shotgun (WGS) entry which is preliminary data.</text>
</comment>
<accession>A0A8K0STL7</accession>
<dbReference type="Gene3D" id="2.60.20.10">
    <property type="entry name" value="Crystallins"/>
    <property type="match status" value="1"/>
</dbReference>
<name>A0A8K0STL7_9HYPO</name>
<evidence type="ECO:0000256" key="1">
    <source>
        <dbReference type="SAM" id="SignalP"/>
    </source>
</evidence>
<protein>
    <submittedName>
        <fullName evidence="2">Uncharacterized protein</fullName>
    </submittedName>
</protein>
<dbReference type="Proteomes" id="UP000813444">
    <property type="component" value="Unassembled WGS sequence"/>
</dbReference>
<sequence>MVSFKVFLTTLALQGLIASATPTKAVSATGGAGTLAEEGQIRYCDEKNWNGECRTVAVPLNRCHNLPSRWNNRIGSIRNQINSHKCWWYLQNNCEGKNYDNQKDANLSDGDGLFDNSISSYICVRK</sequence>